<dbReference type="GO" id="GO:0019684">
    <property type="term" value="P:photosynthesis, light reaction"/>
    <property type="evidence" value="ECO:0007669"/>
    <property type="project" value="InterPro"/>
</dbReference>
<organism evidence="4 5">
    <name type="scientific">Allobranchiibius huperziae</name>
    <dbReference type="NCBI Taxonomy" id="1874116"/>
    <lineage>
        <taxon>Bacteria</taxon>
        <taxon>Bacillati</taxon>
        <taxon>Actinomycetota</taxon>
        <taxon>Actinomycetes</taxon>
        <taxon>Micrococcales</taxon>
        <taxon>Dermacoccaceae</taxon>
        <taxon>Allobranchiibius</taxon>
    </lineage>
</organism>
<evidence type="ECO:0000259" key="3">
    <source>
        <dbReference type="Pfam" id="PF09557"/>
    </source>
</evidence>
<dbReference type="GO" id="GO:0030077">
    <property type="term" value="C:plasma membrane light-harvesting complex"/>
    <property type="evidence" value="ECO:0007669"/>
    <property type="project" value="InterPro"/>
</dbReference>
<proteinExistence type="predicted"/>
<dbReference type="EMBL" id="JACCFW010000001">
    <property type="protein sequence ID" value="NYJ74017.1"/>
    <property type="molecule type" value="Genomic_DNA"/>
</dbReference>
<evidence type="ECO:0000259" key="2">
    <source>
        <dbReference type="Pfam" id="PF05239"/>
    </source>
</evidence>
<dbReference type="Gene3D" id="3.90.50.10">
    <property type="entry name" value="Photosynthetic Reaction Center, subunit H, domain 2"/>
    <property type="match status" value="1"/>
</dbReference>
<dbReference type="InterPro" id="IPR014747">
    <property type="entry name" value="Bac_photo_RC_H_C"/>
</dbReference>
<feature type="domain" description="DUF2382" evidence="3">
    <location>
        <begin position="240"/>
        <end position="349"/>
    </location>
</feature>
<feature type="compositionally biased region" description="Low complexity" evidence="1">
    <location>
        <begin position="168"/>
        <end position="200"/>
    </location>
</feature>
<evidence type="ECO:0000256" key="1">
    <source>
        <dbReference type="SAM" id="MobiDB-lite"/>
    </source>
</evidence>
<evidence type="ECO:0000313" key="5">
    <source>
        <dbReference type="Proteomes" id="UP000571817"/>
    </source>
</evidence>
<feature type="region of interest" description="Disordered" evidence="1">
    <location>
        <begin position="107"/>
        <end position="244"/>
    </location>
</feature>
<dbReference type="Pfam" id="PF09557">
    <property type="entry name" value="DUF2382"/>
    <property type="match status" value="1"/>
</dbReference>
<evidence type="ECO:0000313" key="4">
    <source>
        <dbReference type="EMBL" id="NYJ74017.1"/>
    </source>
</evidence>
<feature type="domain" description="PRC-barrel" evidence="2">
    <location>
        <begin position="7"/>
        <end position="74"/>
    </location>
</feature>
<sequence>MVSTDQIKDIQGGKALDSDGSKIGSISQIYLDDRSGEPEWATVHTGLFGTSETFIPLQDAQIEGKDVRFPYTKDKVKDAPRVDADQHLDVQQEQELYKYYGVTYAGSDTAGDDASRGGDSNADRGRDTAAAGTAAAGTAAAGTAAAGTAAAGDRSQGSDTRTGGGTGYDDTAGRDTAAAGGDTAATTGRDTAATTGGPTTDRTDDHHRSEAAAVGDDTSRRSAVGDDTSQRSGVAGDGTITRHEEQLHVGTETRESGRARLRKYVTTEEQTVAVPVSHEEVHIERVPVAEGTAVSGDAFQESEQEVTLHEEVPVVTKEAHAVEGVRLTTEQVREDKQVTEQVRKEHIEVDGKDIGEADQGDRH</sequence>
<feature type="compositionally biased region" description="Low complexity" evidence="1">
    <location>
        <begin position="128"/>
        <end position="152"/>
    </location>
</feature>
<keyword evidence="5" id="KW-1185">Reference proteome</keyword>
<dbReference type="Proteomes" id="UP000571817">
    <property type="component" value="Unassembled WGS sequence"/>
</dbReference>
<protein>
    <submittedName>
        <fullName evidence="4">Uncharacterized protein (TIGR02271 family)</fullName>
    </submittedName>
</protein>
<dbReference type="RefSeq" id="WP_179479623.1">
    <property type="nucleotide sequence ID" value="NZ_JACCFW010000001.1"/>
</dbReference>
<dbReference type="PANTHER" id="PTHR38463:SF1">
    <property type="entry name" value="STRESS RESPONSE PROTEIN YSNF"/>
    <property type="match status" value="1"/>
</dbReference>
<feature type="compositionally biased region" description="Basic and acidic residues" evidence="1">
    <location>
        <begin position="201"/>
        <end position="210"/>
    </location>
</feature>
<dbReference type="Pfam" id="PF05239">
    <property type="entry name" value="PRC"/>
    <property type="match status" value="1"/>
</dbReference>
<dbReference type="InterPro" id="IPR011033">
    <property type="entry name" value="PRC_barrel-like_sf"/>
</dbReference>
<dbReference type="SUPFAM" id="SSF50346">
    <property type="entry name" value="PRC-barrel domain"/>
    <property type="match status" value="1"/>
</dbReference>
<dbReference type="AlphaFoldDB" id="A0A853DBN9"/>
<dbReference type="PANTHER" id="PTHR38463">
    <property type="entry name" value="STRESS RESPONSE PROTEIN YSNF"/>
    <property type="match status" value="1"/>
</dbReference>
<feature type="region of interest" description="Disordered" evidence="1">
    <location>
        <begin position="1"/>
        <end position="21"/>
    </location>
</feature>
<accession>A0A853DBN9</accession>
<feature type="compositionally biased region" description="Basic and acidic residues" evidence="1">
    <location>
        <begin position="113"/>
        <end position="127"/>
    </location>
</feature>
<dbReference type="InterPro" id="IPR052967">
    <property type="entry name" value="Stress_Response_Assoc"/>
</dbReference>
<dbReference type="InterPro" id="IPR019060">
    <property type="entry name" value="DUF2382"/>
</dbReference>
<dbReference type="InterPro" id="IPR027275">
    <property type="entry name" value="PRC-brl_dom"/>
</dbReference>
<gene>
    <name evidence="4" type="ORF">HNR15_000980</name>
</gene>
<name>A0A853DBN9_9MICO</name>
<dbReference type="NCBIfam" id="TIGR02271">
    <property type="entry name" value="YsnF/AvaK domain"/>
    <property type="match status" value="1"/>
</dbReference>
<reference evidence="4 5" key="1">
    <citation type="submission" date="2020-07" db="EMBL/GenBank/DDBJ databases">
        <title>Sequencing the genomes of 1000 actinobacteria strains.</title>
        <authorList>
            <person name="Klenk H.-P."/>
        </authorList>
    </citation>
    <scope>NUCLEOTIDE SEQUENCE [LARGE SCALE GENOMIC DNA]</scope>
    <source>
        <strain evidence="4 5">DSM 29531</strain>
    </source>
</reference>
<comment type="caution">
    <text evidence="4">The sequence shown here is derived from an EMBL/GenBank/DDBJ whole genome shotgun (WGS) entry which is preliminary data.</text>
</comment>